<dbReference type="GO" id="GO:0008841">
    <property type="term" value="F:dihydrofolate synthase activity"/>
    <property type="evidence" value="ECO:0007669"/>
    <property type="project" value="UniProtKB-EC"/>
</dbReference>
<dbReference type="InterPro" id="IPR013221">
    <property type="entry name" value="Mur_ligase_cen"/>
</dbReference>
<dbReference type="GO" id="GO:0046872">
    <property type="term" value="F:metal ion binding"/>
    <property type="evidence" value="ECO:0007669"/>
    <property type="project" value="UniProtKB-KW"/>
</dbReference>
<evidence type="ECO:0000256" key="9">
    <source>
        <dbReference type="ARBA" id="ARBA00019357"/>
    </source>
</evidence>
<sequence length="425" mass="47660">MKFKEALTWLSQYEFHGIKPGLERISFLLNNLDNPQHLYPVVHIAGTNGKGSTAAFFESILRHHGLKTGLYTSPHLISVCERFVINGKPISEERFAELAKRVKKSLGDNPATYFELTTAIAFLVFAEEKVDIAIIECGLGGRLDATNVILPEVAIITPVSFDHQAFLGNTLSAIASEKVGIIKPERPVVTSYQKQEALEVIEKHAHEKRAPLFIQGRDFDIFPARETLSFKGKYIFYDLRPSLKGRHQLTNLALAIKATELLEEKGFLSLQSEKLKEAVANTSWPGRFEIISTEPPVILDGAHNLAGINTLKENLEELGIKEYILLFGASNEDGTKPFKEMLTTLLPGCKKLFICQPPGPRRPVSLEEWQVRLKNLKHPLVHFYSSWEKALEEALEDRKNLPLIVTGSLYLVGFARAYLNTLFGK</sequence>
<dbReference type="Pfam" id="PF02875">
    <property type="entry name" value="Mur_ligase_C"/>
    <property type="match status" value="1"/>
</dbReference>
<dbReference type="InterPro" id="IPR001645">
    <property type="entry name" value="Folylpolyglutamate_synth"/>
</dbReference>
<dbReference type="RefSeq" id="WP_068541051.1">
    <property type="nucleotide sequence ID" value="NZ_LSFI01000006.1"/>
</dbReference>
<dbReference type="SUPFAM" id="SSF53623">
    <property type="entry name" value="MurD-like peptide ligases, catalytic domain"/>
    <property type="match status" value="1"/>
</dbReference>
<keyword evidence="27" id="KW-1185">Reference proteome</keyword>
<evidence type="ECO:0000256" key="3">
    <source>
        <dbReference type="ARBA" id="ARBA00004799"/>
    </source>
</evidence>
<reference evidence="26 27" key="1">
    <citation type="submission" date="2016-02" db="EMBL/GenBank/DDBJ databases">
        <title>Draft genome sequence of Thermodesulfatator sp. S606.</title>
        <authorList>
            <person name="Lai Q."/>
            <person name="Cao J."/>
            <person name="Dupont S."/>
            <person name="Shao Z."/>
            <person name="Jebbar M."/>
            <person name="Alain K."/>
        </authorList>
    </citation>
    <scope>NUCLEOTIDE SEQUENCE [LARGE SCALE GENOMIC DNA]</scope>
    <source>
        <strain evidence="26 27">S606</strain>
    </source>
</reference>
<accession>A0A177EA55</accession>
<dbReference type="InterPro" id="IPR018109">
    <property type="entry name" value="Folylpolyglutamate_synth_CS"/>
</dbReference>
<evidence type="ECO:0000256" key="12">
    <source>
        <dbReference type="ARBA" id="ARBA00022741"/>
    </source>
</evidence>
<evidence type="ECO:0000256" key="4">
    <source>
        <dbReference type="ARBA" id="ARBA00005150"/>
    </source>
</evidence>
<dbReference type="GO" id="GO:0004326">
    <property type="term" value="F:tetrahydrofolylpolyglutamate synthase activity"/>
    <property type="evidence" value="ECO:0007669"/>
    <property type="project" value="UniProtKB-EC"/>
</dbReference>
<evidence type="ECO:0000259" key="24">
    <source>
        <dbReference type="Pfam" id="PF02875"/>
    </source>
</evidence>
<dbReference type="GO" id="GO:0005737">
    <property type="term" value="C:cytoplasm"/>
    <property type="evidence" value="ECO:0007669"/>
    <property type="project" value="TreeGrafter"/>
</dbReference>
<evidence type="ECO:0000256" key="11">
    <source>
        <dbReference type="ARBA" id="ARBA00022723"/>
    </source>
</evidence>
<keyword evidence="11" id="KW-0479">Metal-binding</keyword>
<dbReference type="OrthoDB" id="9809356at2"/>
<dbReference type="NCBIfam" id="TIGR01499">
    <property type="entry name" value="folC"/>
    <property type="match status" value="1"/>
</dbReference>
<protein>
    <recommendedName>
        <fullName evidence="9">Dihydrofolate synthase/folylpolyglutamate synthase</fullName>
        <ecNumber evidence="7">6.3.2.12</ecNumber>
        <ecNumber evidence="8">6.3.2.17</ecNumber>
    </recommendedName>
    <alternativeName>
        <fullName evidence="18">Folylpoly-gamma-glutamate synthetase-dihydrofolate synthetase</fullName>
    </alternativeName>
    <alternativeName>
        <fullName evidence="16">Folylpolyglutamate synthetase</fullName>
    </alternativeName>
    <alternativeName>
        <fullName evidence="17">Tetrahydrofolylpolyglutamate synthase</fullName>
    </alternativeName>
</protein>
<dbReference type="InterPro" id="IPR004101">
    <property type="entry name" value="Mur_ligase_C"/>
</dbReference>
<keyword evidence="12 23" id="KW-0547">Nucleotide-binding</keyword>
<dbReference type="Pfam" id="PF08245">
    <property type="entry name" value="Mur_ligase_M"/>
    <property type="match status" value="1"/>
</dbReference>
<evidence type="ECO:0000256" key="20">
    <source>
        <dbReference type="ARBA" id="ARBA00047808"/>
    </source>
</evidence>
<evidence type="ECO:0000256" key="10">
    <source>
        <dbReference type="ARBA" id="ARBA00022598"/>
    </source>
</evidence>
<dbReference type="PANTHER" id="PTHR11136:SF0">
    <property type="entry name" value="DIHYDROFOLATE SYNTHETASE-RELATED"/>
    <property type="match status" value="1"/>
</dbReference>
<comment type="catalytic activity">
    <reaction evidence="22">
        <text>7,8-dihydropteroate + L-glutamate + ATP = 7,8-dihydrofolate + ADP + phosphate + H(+)</text>
        <dbReference type="Rhea" id="RHEA:23584"/>
        <dbReference type="ChEBI" id="CHEBI:15378"/>
        <dbReference type="ChEBI" id="CHEBI:17839"/>
        <dbReference type="ChEBI" id="CHEBI:29985"/>
        <dbReference type="ChEBI" id="CHEBI:30616"/>
        <dbReference type="ChEBI" id="CHEBI:43474"/>
        <dbReference type="ChEBI" id="CHEBI:57451"/>
        <dbReference type="ChEBI" id="CHEBI:456216"/>
        <dbReference type="EC" id="6.3.2.12"/>
    </reaction>
</comment>
<dbReference type="PIRSF" id="PIRSF001563">
    <property type="entry name" value="Folylpolyglu_synth"/>
    <property type="match status" value="1"/>
</dbReference>
<dbReference type="EC" id="6.3.2.12" evidence="7"/>
<dbReference type="InterPro" id="IPR036565">
    <property type="entry name" value="Mur-like_cat_sf"/>
</dbReference>
<comment type="function">
    <text evidence="2">Functions in two distinct reactions of the de novo folate biosynthetic pathway. Catalyzes the addition of a glutamate residue to dihydropteroate (7,8-dihydropteroate or H2Pte) to form dihydrofolate (7,8-dihydrofolate monoglutamate or H2Pte-Glu). Also catalyzes successive additions of L-glutamate to tetrahydrofolate or 10-formyltetrahydrofolate or 5,10-methylenetetrahydrofolate, leading to folylpolyglutamate derivatives.</text>
</comment>
<dbReference type="PROSITE" id="PS01012">
    <property type="entry name" value="FOLYLPOLYGLU_SYNT_2"/>
    <property type="match status" value="1"/>
</dbReference>
<organism evidence="26 27">
    <name type="scientific">Thermodesulfatator autotrophicus</name>
    <dbReference type="NCBI Taxonomy" id="1795632"/>
    <lineage>
        <taxon>Bacteria</taxon>
        <taxon>Pseudomonadati</taxon>
        <taxon>Thermodesulfobacteriota</taxon>
        <taxon>Thermodesulfobacteria</taxon>
        <taxon>Thermodesulfobacteriales</taxon>
        <taxon>Thermodesulfatatoraceae</taxon>
        <taxon>Thermodesulfatator</taxon>
    </lineage>
</organism>
<dbReference type="Gene3D" id="3.40.1190.10">
    <property type="entry name" value="Mur-like, catalytic domain"/>
    <property type="match status" value="1"/>
</dbReference>
<evidence type="ECO:0000256" key="5">
    <source>
        <dbReference type="ARBA" id="ARBA00008276"/>
    </source>
</evidence>
<dbReference type="AlphaFoldDB" id="A0A177EA55"/>
<comment type="caution">
    <text evidence="26">The sequence shown here is derived from an EMBL/GenBank/DDBJ whole genome shotgun (WGS) entry which is preliminary data.</text>
</comment>
<evidence type="ECO:0000256" key="21">
    <source>
        <dbReference type="ARBA" id="ARBA00049035"/>
    </source>
</evidence>
<dbReference type="Gene3D" id="3.90.190.20">
    <property type="entry name" value="Mur ligase, C-terminal domain"/>
    <property type="match status" value="1"/>
</dbReference>
<dbReference type="PANTHER" id="PTHR11136">
    <property type="entry name" value="FOLYLPOLYGLUTAMATE SYNTHASE-RELATED"/>
    <property type="match status" value="1"/>
</dbReference>
<comment type="subunit">
    <text evidence="6">Monomer.</text>
</comment>
<gene>
    <name evidence="26" type="ORF">TH606_02145</name>
</gene>
<comment type="catalytic activity">
    <reaction evidence="19">
        <text>(6S)-5,6,7,8-tetrahydrofolyl-(gamma-L-Glu)(n) + L-glutamate + ATP = (6S)-5,6,7,8-tetrahydrofolyl-(gamma-L-Glu)(n+1) + ADP + phosphate + H(+)</text>
        <dbReference type="Rhea" id="RHEA:10580"/>
        <dbReference type="Rhea" id="RHEA-COMP:14738"/>
        <dbReference type="Rhea" id="RHEA-COMP:14740"/>
        <dbReference type="ChEBI" id="CHEBI:15378"/>
        <dbReference type="ChEBI" id="CHEBI:29985"/>
        <dbReference type="ChEBI" id="CHEBI:30616"/>
        <dbReference type="ChEBI" id="CHEBI:43474"/>
        <dbReference type="ChEBI" id="CHEBI:141005"/>
        <dbReference type="ChEBI" id="CHEBI:456216"/>
        <dbReference type="EC" id="6.3.2.17"/>
    </reaction>
</comment>
<proteinExistence type="inferred from homology"/>
<dbReference type="STRING" id="1795632.TH606_02145"/>
<keyword evidence="13 23" id="KW-0067">ATP-binding</keyword>
<dbReference type="PROSITE" id="PS01011">
    <property type="entry name" value="FOLYLPOLYGLU_SYNT_1"/>
    <property type="match status" value="1"/>
</dbReference>
<dbReference type="FunFam" id="3.40.1190.10:FF:000004">
    <property type="entry name" value="Dihydrofolate synthase/folylpolyglutamate synthase"/>
    <property type="match status" value="1"/>
</dbReference>
<evidence type="ECO:0000256" key="18">
    <source>
        <dbReference type="ARBA" id="ARBA00032510"/>
    </source>
</evidence>
<evidence type="ECO:0000256" key="1">
    <source>
        <dbReference type="ARBA" id="ARBA00001946"/>
    </source>
</evidence>
<dbReference type="GO" id="GO:0046656">
    <property type="term" value="P:folic acid biosynthetic process"/>
    <property type="evidence" value="ECO:0007669"/>
    <property type="project" value="UniProtKB-KW"/>
</dbReference>
<evidence type="ECO:0000256" key="8">
    <source>
        <dbReference type="ARBA" id="ARBA00013025"/>
    </source>
</evidence>
<dbReference type="EMBL" id="LSFI01000006">
    <property type="protein sequence ID" value="OAG28401.1"/>
    <property type="molecule type" value="Genomic_DNA"/>
</dbReference>
<evidence type="ECO:0000256" key="13">
    <source>
        <dbReference type="ARBA" id="ARBA00022840"/>
    </source>
</evidence>
<dbReference type="EC" id="6.3.2.17" evidence="8"/>
<evidence type="ECO:0000256" key="15">
    <source>
        <dbReference type="ARBA" id="ARBA00022909"/>
    </source>
</evidence>
<keyword evidence="15" id="KW-0289">Folate biosynthesis</keyword>
<dbReference type="Proteomes" id="UP000076964">
    <property type="component" value="Unassembled WGS sequence"/>
</dbReference>
<evidence type="ECO:0000256" key="22">
    <source>
        <dbReference type="ARBA" id="ARBA00049161"/>
    </source>
</evidence>
<keyword evidence="14" id="KW-0460">Magnesium</keyword>
<evidence type="ECO:0000256" key="6">
    <source>
        <dbReference type="ARBA" id="ARBA00011245"/>
    </source>
</evidence>
<evidence type="ECO:0000256" key="14">
    <source>
        <dbReference type="ARBA" id="ARBA00022842"/>
    </source>
</evidence>
<dbReference type="SUPFAM" id="SSF53244">
    <property type="entry name" value="MurD-like peptide ligases, peptide-binding domain"/>
    <property type="match status" value="1"/>
</dbReference>
<evidence type="ECO:0000313" key="26">
    <source>
        <dbReference type="EMBL" id="OAG28401.1"/>
    </source>
</evidence>
<feature type="domain" description="Mur ligase C-terminal" evidence="24">
    <location>
        <begin position="286"/>
        <end position="397"/>
    </location>
</feature>
<comment type="pathway">
    <text evidence="4">Cofactor biosynthesis; tetrahydrofolylpolyglutamate biosynthesis.</text>
</comment>
<comment type="catalytic activity">
    <reaction evidence="21">
        <text>(6R)-5,10-methylenetetrahydrofolyl-(gamma-L-Glu)(n) + L-glutamate + ATP = (6R)-5,10-methylenetetrahydrofolyl-(gamma-L-Glu)(n+1) + ADP + phosphate + H(+)</text>
        <dbReference type="Rhea" id="RHEA:51912"/>
        <dbReference type="Rhea" id="RHEA-COMP:13257"/>
        <dbReference type="Rhea" id="RHEA-COMP:13258"/>
        <dbReference type="ChEBI" id="CHEBI:15378"/>
        <dbReference type="ChEBI" id="CHEBI:29985"/>
        <dbReference type="ChEBI" id="CHEBI:30616"/>
        <dbReference type="ChEBI" id="CHEBI:43474"/>
        <dbReference type="ChEBI" id="CHEBI:136572"/>
        <dbReference type="ChEBI" id="CHEBI:456216"/>
        <dbReference type="EC" id="6.3.2.17"/>
    </reaction>
</comment>
<evidence type="ECO:0000256" key="19">
    <source>
        <dbReference type="ARBA" id="ARBA00047493"/>
    </source>
</evidence>
<feature type="domain" description="Mur ligase central" evidence="25">
    <location>
        <begin position="44"/>
        <end position="258"/>
    </location>
</feature>
<evidence type="ECO:0000256" key="7">
    <source>
        <dbReference type="ARBA" id="ARBA00013023"/>
    </source>
</evidence>
<dbReference type="InterPro" id="IPR036615">
    <property type="entry name" value="Mur_ligase_C_dom_sf"/>
</dbReference>
<evidence type="ECO:0000259" key="25">
    <source>
        <dbReference type="Pfam" id="PF08245"/>
    </source>
</evidence>
<evidence type="ECO:0000256" key="2">
    <source>
        <dbReference type="ARBA" id="ARBA00002714"/>
    </source>
</evidence>
<comment type="catalytic activity">
    <reaction evidence="20">
        <text>10-formyltetrahydrofolyl-(gamma-L-Glu)(n) + L-glutamate + ATP = 10-formyltetrahydrofolyl-(gamma-L-Glu)(n+1) + ADP + phosphate + H(+)</text>
        <dbReference type="Rhea" id="RHEA:51904"/>
        <dbReference type="Rhea" id="RHEA-COMP:13088"/>
        <dbReference type="Rhea" id="RHEA-COMP:14300"/>
        <dbReference type="ChEBI" id="CHEBI:15378"/>
        <dbReference type="ChEBI" id="CHEBI:29985"/>
        <dbReference type="ChEBI" id="CHEBI:30616"/>
        <dbReference type="ChEBI" id="CHEBI:43474"/>
        <dbReference type="ChEBI" id="CHEBI:134413"/>
        <dbReference type="ChEBI" id="CHEBI:456216"/>
        <dbReference type="EC" id="6.3.2.17"/>
    </reaction>
</comment>
<dbReference type="GO" id="GO:0005524">
    <property type="term" value="F:ATP binding"/>
    <property type="evidence" value="ECO:0007669"/>
    <property type="project" value="UniProtKB-KW"/>
</dbReference>
<comment type="similarity">
    <text evidence="5 23">Belongs to the folylpolyglutamate synthase family.</text>
</comment>
<evidence type="ECO:0000256" key="17">
    <source>
        <dbReference type="ARBA" id="ARBA00030592"/>
    </source>
</evidence>
<evidence type="ECO:0000256" key="23">
    <source>
        <dbReference type="PIRNR" id="PIRNR001563"/>
    </source>
</evidence>
<keyword evidence="10 23" id="KW-0436">Ligase</keyword>
<comment type="cofactor">
    <cofactor evidence="1">
        <name>Mg(2+)</name>
        <dbReference type="ChEBI" id="CHEBI:18420"/>
    </cofactor>
</comment>
<comment type="pathway">
    <text evidence="3">Cofactor biosynthesis; tetrahydrofolate biosynthesis; 7,8-dihydrofolate from 2-amino-4-hydroxy-6-hydroxymethyl-7,8-dihydropteridine diphosphate and 4-aminobenzoate: step 2/2.</text>
</comment>
<evidence type="ECO:0000256" key="16">
    <source>
        <dbReference type="ARBA" id="ARBA00030048"/>
    </source>
</evidence>
<evidence type="ECO:0000313" key="27">
    <source>
        <dbReference type="Proteomes" id="UP000076964"/>
    </source>
</evidence>
<name>A0A177EA55_9BACT</name>